<sequence length="37" mass="4255">MYLIYCEKTPSDCEIARYLLGDHSAGSFYMVAKTDVY</sequence>
<name>A0A379DJQ6_9PORP</name>
<organism evidence="1 2">
    <name type="scientific">Porphyromonas macacae</name>
    <dbReference type="NCBI Taxonomy" id="28115"/>
    <lineage>
        <taxon>Bacteria</taxon>
        <taxon>Pseudomonadati</taxon>
        <taxon>Bacteroidota</taxon>
        <taxon>Bacteroidia</taxon>
        <taxon>Bacteroidales</taxon>
        <taxon>Porphyromonadaceae</taxon>
        <taxon>Porphyromonas</taxon>
    </lineage>
</organism>
<evidence type="ECO:0000313" key="2">
    <source>
        <dbReference type="Proteomes" id="UP000254263"/>
    </source>
</evidence>
<reference evidence="1 2" key="1">
    <citation type="submission" date="2018-06" db="EMBL/GenBank/DDBJ databases">
        <authorList>
            <consortium name="Pathogen Informatics"/>
            <person name="Doyle S."/>
        </authorList>
    </citation>
    <scope>NUCLEOTIDE SEQUENCE [LARGE SCALE GENOMIC DNA]</scope>
    <source>
        <strain evidence="1 2">NCTC13100</strain>
    </source>
</reference>
<dbReference type="EMBL" id="UGTI01000001">
    <property type="protein sequence ID" value="SUB78217.1"/>
    <property type="molecule type" value="Genomic_DNA"/>
</dbReference>
<proteinExistence type="predicted"/>
<accession>A0A379DJQ6</accession>
<dbReference type="AlphaFoldDB" id="A0A379DJQ6"/>
<gene>
    <name evidence="1" type="ORF">NCTC13100_01370</name>
</gene>
<protein>
    <submittedName>
        <fullName evidence="1">Uncharacterized protein</fullName>
    </submittedName>
</protein>
<dbReference type="Proteomes" id="UP000254263">
    <property type="component" value="Unassembled WGS sequence"/>
</dbReference>
<evidence type="ECO:0000313" key="1">
    <source>
        <dbReference type="EMBL" id="SUB78217.1"/>
    </source>
</evidence>